<evidence type="ECO:0000313" key="3">
    <source>
        <dbReference type="Proteomes" id="UP000443090"/>
    </source>
</evidence>
<feature type="compositionally biased region" description="Low complexity" evidence="1">
    <location>
        <begin position="326"/>
        <end position="335"/>
    </location>
</feature>
<feature type="compositionally biased region" description="Basic and acidic residues" evidence="1">
    <location>
        <begin position="148"/>
        <end position="175"/>
    </location>
</feature>
<name>A0A8H8UHR7_9HELO</name>
<feature type="compositionally biased region" description="Basic and acidic residues" evidence="1">
    <location>
        <begin position="411"/>
        <end position="432"/>
    </location>
</feature>
<protein>
    <submittedName>
        <fullName evidence="2">Uncharacterized protein</fullName>
    </submittedName>
</protein>
<dbReference type="OrthoDB" id="10259785at2759"/>
<gene>
    <name evidence="2" type="ORF">LOCC1_G004135</name>
</gene>
<evidence type="ECO:0000256" key="1">
    <source>
        <dbReference type="SAM" id="MobiDB-lite"/>
    </source>
</evidence>
<dbReference type="AlphaFoldDB" id="A0A8H8UHR7"/>
<keyword evidence="3" id="KW-1185">Reference proteome</keyword>
<proteinExistence type="predicted"/>
<reference evidence="2 3" key="1">
    <citation type="submission" date="2018-05" db="EMBL/GenBank/DDBJ databases">
        <title>Genome sequencing and assembly of the regulated plant pathogen Lachnellula willkommii and related sister species for the development of diagnostic species identification markers.</title>
        <authorList>
            <person name="Giroux E."/>
            <person name="Bilodeau G."/>
        </authorList>
    </citation>
    <scope>NUCLEOTIDE SEQUENCE [LARGE SCALE GENOMIC DNA]</scope>
    <source>
        <strain evidence="2 3">CBS 160.35</strain>
    </source>
</reference>
<feature type="region of interest" description="Disordered" evidence="1">
    <location>
        <begin position="499"/>
        <end position="539"/>
    </location>
</feature>
<evidence type="ECO:0000313" key="2">
    <source>
        <dbReference type="EMBL" id="TVY44601.1"/>
    </source>
</evidence>
<feature type="region of interest" description="Disordered" evidence="1">
    <location>
        <begin position="1"/>
        <end position="88"/>
    </location>
</feature>
<dbReference type="EMBL" id="QGMI01000227">
    <property type="protein sequence ID" value="TVY44601.1"/>
    <property type="molecule type" value="Genomic_DNA"/>
</dbReference>
<feature type="compositionally biased region" description="Polar residues" evidence="1">
    <location>
        <begin position="27"/>
        <end position="37"/>
    </location>
</feature>
<feature type="region of interest" description="Disordered" evidence="1">
    <location>
        <begin position="117"/>
        <end position="481"/>
    </location>
</feature>
<comment type="caution">
    <text evidence="2">The sequence shown here is derived from an EMBL/GenBank/DDBJ whole genome shotgun (WGS) entry which is preliminary data.</text>
</comment>
<feature type="compositionally biased region" description="Polar residues" evidence="1">
    <location>
        <begin position="282"/>
        <end position="296"/>
    </location>
</feature>
<feature type="compositionally biased region" description="Polar residues" evidence="1">
    <location>
        <begin position="526"/>
        <end position="536"/>
    </location>
</feature>
<organism evidence="2 3">
    <name type="scientific">Lachnellula occidentalis</name>
    <dbReference type="NCBI Taxonomy" id="215460"/>
    <lineage>
        <taxon>Eukaryota</taxon>
        <taxon>Fungi</taxon>
        <taxon>Dikarya</taxon>
        <taxon>Ascomycota</taxon>
        <taxon>Pezizomycotina</taxon>
        <taxon>Leotiomycetes</taxon>
        <taxon>Helotiales</taxon>
        <taxon>Lachnaceae</taxon>
        <taxon>Lachnellula</taxon>
    </lineage>
</organism>
<dbReference type="Proteomes" id="UP000443090">
    <property type="component" value="Unassembled WGS sequence"/>
</dbReference>
<feature type="compositionally biased region" description="Polar residues" evidence="1">
    <location>
        <begin position="254"/>
        <end position="273"/>
    </location>
</feature>
<feature type="compositionally biased region" description="Basic and acidic residues" evidence="1">
    <location>
        <begin position="297"/>
        <end position="325"/>
    </location>
</feature>
<sequence>MEGPQKHNINELLSQGFFTTRKGKSPSRPTAPTTLPRESSFLRTPLYEPRDRSRSRTRSRPPPRPTVEHEVVSLAREYSRTARHPSYDPPLRGIIDQVPIILEADVTKAEAARLQAQPIPKSTDDNAETRFVLIPKSDTYSPNEEDDYKSGKPKDAGKSKTPKVEAIRDEKKDTLPKPTITRRRSRLDLPSLETKLPKDIPPKYRRSASAYASTPKDHDVTPKAQGSRPSEPFLSPAVSRGKNDYFGSAPPPRQSTQETGRAANGNKSSSRPVSPTAERRNSGNFESYQSRQNTNEKLTKPHQLSEEYGSRRHERHASTHSDRLSAGRSSRSSNRSSRHFHSSSSDEIADSDSDKEYRRYEHKSHKAIREEDGHNRHLRSPSRSNRSSMEKKGTSSYNSPYGSPKVSPRLIPKDQLFERSETFPGDRRRDISRPVSPLSPSPDTSRTDRPNLLDATKSRPRSRSSAPAPKPPPAPFGGQPSLPIPIPLVVNLLGENRKPPVIPKVDEQRSASARPDANPKPEWSPGTFQPPSNNLQKPVGSFRRYSEDMEKGSIVPLPSCPRTNYTRGRNDWLTLPNCPSFDICPSCFTSSIVPTDFRTHFIPAPRRSADAAVICDFGSSPWYRIAWLLTLKEKRQSLKLFYGLANIAANEPPCLGKHEAARKWHSIIDPRTGSDIYNFDVCSSCVKSVETLLPAIKGVFVRTDSHGPSLRVCDLRFDSPRFIQYFDALEITADRADYHDKDPDMRDFASLARRFAKLDECPQSTDLVDKKWHFITQLPEFTVCPECYHEIVQPEVDDRKPIPLLFCKDPKRINGKASCQLYSARMRGLFRTAVDADDYKLLASKARERRTVEAAWKANLSELRRKERAGLDVRGEIRRVDDEWERWE</sequence>
<accession>A0A8H8UHR7</accession>